<dbReference type="InterPro" id="IPR037185">
    <property type="entry name" value="EmrE-like"/>
</dbReference>
<organism evidence="9 10">
    <name type="scientific">Bacillus rhizoplanae</name>
    <dbReference type="NCBI Taxonomy" id="2880966"/>
    <lineage>
        <taxon>Bacteria</taxon>
        <taxon>Bacillati</taxon>
        <taxon>Bacillota</taxon>
        <taxon>Bacilli</taxon>
        <taxon>Bacillales</taxon>
        <taxon>Bacillaceae</taxon>
        <taxon>Bacillus</taxon>
    </lineage>
</organism>
<comment type="subcellular location">
    <subcellularLocation>
        <location evidence="1">Cell membrane</location>
        <topology evidence="1">Multi-pass membrane protein</topology>
    </subcellularLocation>
</comment>
<evidence type="ECO:0000256" key="6">
    <source>
        <dbReference type="ARBA" id="ARBA00023136"/>
    </source>
</evidence>
<feature type="transmembrane region" description="Helical" evidence="7">
    <location>
        <begin position="97"/>
        <end position="116"/>
    </location>
</feature>
<feature type="transmembrane region" description="Helical" evidence="7">
    <location>
        <begin position="254"/>
        <end position="271"/>
    </location>
</feature>
<dbReference type="SUPFAM" id="SSF103481">
    <property type="entry name" value="Multidrug resistance efflux transporter EmrE"/>
    <property type="match status" value="2"/>
</dbReference>
<feature type="domain" description="EamA" evidence="8">
    <location>
        <begin position="152"/>
        <end position="294"/>
    </location>
</feature>
<dbReference type="Proteomes" id="UP000789423">
    <property type="component" value="Unassembled WGS sequence"/>
</dbReference>
<dbReference type="Pfam" id="PF00892">
    <property type="entry name" value="EamA"/>
    <property type="match status" value="2"/>
</dbReference>
<feature type="transmembrane region" description="Helical" evidence="7">
    <location>
        <begin position="39"/>
        <end position="58"/>
    </location>
</feature>
<evidence type="ECO:0000256" key="7">
    <source>
        <dbReference type="SAM" id="Phobius"/>
    </source>
</evidence>
<dbReference type="PANTHER" id="PTHR32322">
    <property type="entry name" value="INNER MEMBRANE TRANSPORTER"/>
    <property type="match status" value="1"/>
</dbReference>
<feature type="transmembrane region" description="Helical" evidence="7">
    <location>
        <begin position="151"/>
        <end position="171"/>
    </location>
</feature>
<feature type="transmembrane region" description="Helical" evidence="7">
    <location>
        <begin position="277"/>
        <end position="296"/>
    </location>
</feature>
<feature type="transmembrane region" description="Helical" evidence="7">
    <location>
        <begin position="183"/>
        <end position="200"/>
    </location>
</feature>
<keyword evidence="3" id="KW-1003">Cell membrane</keyword>
<gene>
    <name evidence="9" type="ORF">BACCIP111899_04106</name>
</gene>
<keyword evidence="6 7" id="KW-0472">Membrane</keyword>
<reference evidence="9 10" key="1">
    <citation type="submission" date="2021-10" db="EMBL/GenBank/DDBJ databases">
        <authorList>
            <person name="Criscuolo A."/>
        </authorList>
    </citation>
    <scope>NUCLEOTIDE SEQUENCE [LARGE SCALE GENOMIC DNA]</scope>
    <source>
        <strain evidence="10">CIP 111899</strain>
    </source>
</reference>
<name>A0ABN8A5S2_9BACI</name>
<feature type="transmembrane region" description="Helical" evidence="7">
    <location>
        <begin position="128"/>
        <end position="145"/>
    </location>
</feature>
<sequence>MTQTKKAYAAAILYTFIIGFSFMFVKLTLTVTGPLDTLAHRFTVSFLIASIPVIFGFIKLNITFKNMLTILPVAILYPALFFTFQAFGLVYTSSSEAGIIQATIPIFTMVCASYFLKERTTIWQKLSLLLSVSGVIYIFAMKGFGSHTTSFTGVILILLSALSSAGYNILARKMTKQFRLIDVTYMMTAIGFVFFNTLSIGNHIVAGTMNLYFQPFTSPLFLVSILYLGILSSLLTAFLSNYALSIMEASKMSVFSNVSTLITMFAGAIFLQEDLAYYHIIGAAMIILGVLGTNFLDEKFMLAKKKNVSM</sequence>
<dbReference type="RefSeq" id="WP_230576811.1">
    <property type="nucleotide sequence ID" value="NZ_CAKJTI010000042.1"/>
</dbReference>
<evidence type="ECO:0000256" key="3">
    <source>
        <dbReference type="ARBA" id="ARBA00022475"/>
    </source>
</evidence>
<accession>A0ABN8A5S2</accession>
<evidence type="ECO:0000256" key="1">
    <source>
        <dbReference type="ARBA" id="ARBA00004651"/>
    </source>
</evidence>
<evidence type="ECO:0000313" key="9">
    <source>
        <dbReference type="EMBL" id="CAG9614873.1"/>
    </source>
</evidence>
<evidence type="ECO:0000313" key="10">
    <source>
        <dbReference type="Proteomes" id="UP000789423"/>
    </source>
</evidence>
<protein>
    <recommendedName>
        <fullName evidence="8">EamA domain-containing protein</fullName>
    </recommendedName>
</protein>
<dbReference type="EMBL" id="CAKJTI010000042">
    <property type="protein sequence ID" value="CAG9614873.1"/>
    <property type="molecule type" value="Genomic_DNA"/>
</dbReference>
<keyword evidence="5 7" id="KW-1133">Transmembrane helix</keyword>
<evidence type="ECO:0000256" key="4">
    <source>
        <dbReference type="ARBA" id="ARBA00022692"/>
    </source>
</evidence>
<keyword evidence="10" id="KW-1185">Reference proteome</keyword>
<comment type="similarity">
    <text evidence="2">Belongs to the EamA transporter family.</text>
</comment>
<feature type="transmembrane region" description="Helical" evidence="7">
    <location>
        <begin position="70"/>
        <end position="91"/>
    </location>
</feature>
<evidence type="ECO:0000256" key="2">
    <source>
        <dbReference type="ARBA" id="ARBA00007362"/>
    </source>
</evidence>
<evidence type="ECO:0000259" key="8">
    <source>
        <dbReference type="Pfam" id="PF00892"/>
    </source>
</evidence>
<dbReference type="InterPro" id="IPR000620">
    <property type="entry name" value="EamA_dom"/>
</dbReference>
<keyword evidence="4 7" id="KW-0812">Transmembrane</keyword>
<dbReference type="PANTHER" id="PTHR32322:SF18">
    <property type="entry name" value="S-ADENOSYLMETHIONINE_S-ADENOSYLHOMOCYSTEINE TRANSPORTER"/>
    <property type="match status" value="1"/>
</dbReference>
<feature type="domain" description="EamA" evidence="8">
    <location>
        <begin position="6"/>
        <end position="139"/>
    </location>
</feature>
<comment type="caution">
    <text evidence="9">The sequence shown here is derived from an EMBL/GenBank/DDBJ whole genome shotgun (WGS) entry which is preliminary data.</text>
</comment>
<dbReference type="InterPro" id="IPR050638">
    <property type="entry name" value="AA-Vitamin_Transporters"/>
</dbReference>
<feature type="transmembrane region" description="Helical" evidence="7">
    <location>
        <begin position="220"/>
        <end position="242"/>
    </location>
</feature>
<feature type="transmembrane region" description="Helical" evidence="7">
    <location>
        <begin position="7"/>
        <end position="27"/>
    </location>
</feature>
<proteinExistence type="inferred from homology"/>
<evidence type="ECO:0000256" key="5">
    <source>
        <dbReference type="ARBA" id="ARBA00022989"/>
    </source>
</evidence>